<dbReference type="Proteomes" id="UP000784294">
    <property type="component" value="Unassembled WGS sequence"/>
</dbReference>
<accession>A0A448WT73</accession>
<keyword evidence="2" id="KW-1185">Reference proteome</keyword>
<protein>
    <submittedName>
        <fullName evidence="1">Uncharacterized protein</fullName>
    </submittedName>
</protein>
<organism evidence="1 2">
    <name type="scientific">Protopolystoma xenopodis</name>
    <dbReference type="NCBI Taxonomy" id="117903"/>
    <lineage>
        <taxon>Eukaryota</taxon>
        <taxon>Metazoa</taxon>
        <taxon>Spiralia</taxon>
        <taxon>Lophotrochozoa</taxon>
        <taxon>Platyhelminthes</taxon>
        <taxon>Monogenea</taxon>
        <taxon>Polyopisthocotylea</taxon>
        <taxon>Polystomatidea</taxon>
        <taxon>Polystomatidae</taxon>
        <taxon>Protopolystoma</taxon>
    </lineage>
</organism>
<evidence type="ECO:0000313" key="1">
    <source>
        <dbReference type="EMBL" id="VEL19566.1"/>
    </source>
</evidence>
<reference evidence="1" key="1">
    <citation type="submission" date="2018-11" db="EMBL/GenBank/DDBJ databases">
        <authorList>
            <consortium name="Pathogen Informatics"/>
        </authorList>
    </citation>
    <scope>NUCLEOTIDE SEQUENCE</scope>
</reference>
<name>A0A448WT73_9PLAT</name>
<gene>
    <name evidence="1" type="ORF">PXEA_LOCUS13006</name>
</gene>
<comment type="caution">
    <text evidence="1">The sequence shown here is derived from an EMBL/GenBank/DDBJ whole genome shotgun (WGS) entry which is preliminary data.</text>
</comment>
<sequence length="151" mass="16865">MNICIIIDFLKFNRQLNSVAADLDPRLDKFLLRFSLTGPSVGSLDLTGTSGIRLAKLRPPGRCWVGLDVDRPITRASLVSGLADQLTVDLVDKRGLLCPTNTLLASAQVVLTRPIEEFRGTHPVQVTVTCQLKSVRKLFNNYFNSVFHYHR</sequence>
<evidence type="ECO:0000313" key="2">
    <source>
        <dbReference type="Proteomes" id="UP000784294"/>
    </source>
</evidence>
<dbReference type="OrthoDB" id="2684236at2759"/>
<dbReference type="AlphaFoldDB" id="A0A448WT73"/>
<dbReference type="EMBL" id="CAAALY010042156">
    <property type="protein sequence ID" value="VEL19566.1"/>
    <property type="molecule type" value="Genomic_DNA"/>
</dbReference>
<proteinExistence type="predicted"/>